<evidence type="ECO:0000313" key="3">
    <source>
        <dbReference type="EMBL" id="KAK9221780.1"/>
    </source>
</evidence>
<evidence type="ECO:0000259" key="2">
    <source>
        <dbReference type="Pfam" id="PF03732"/>
    </source>
</evidence>
<dbReference type="InterPro" id="IPR053134">
    <property type="entry name" value="RNA-dir_DNA_polymerase"/>
</dbReference>
<evidence type="ECO:0000256" key="1">
    <source>
        <dbReference type="SAM" id="MobiDB-lite"/>
    </source>
</evidence>
<dbReference type="EMBL" id="JBCGBO010000002">
    <property type="protein sequence ID" value="KAK9221780.1"/>
    <property type="molecule type" value="Genomic_DNA"/>
</dbReference>
<dbReference type="SUPFAM" id="SSF56672">
    <property type="entry name" value="DNA/RNA polymerases"/>
    <property type="match status" value="1"/>
</dbReference>
<sequence length="335" mass="38399">MRKWYRKLKPGSISSFTQLSQMFISQFVGARDYQLPPTHLLSVKHGKDELLKDYILRFNKEARAGEKRKRKDEQVENRDKRSRLGDGRGSRIPQSRYYGYTPLSRGYLKDFVKRKERIDIQNEASADAPQNIAAVAPEHIKNQGVAGRAPIRTIFGGLAGGWDFNRAQKTHVQEIRAASGLYQECLIPLGSIDLPVTIGEPPHQVPKMMSFSSGTPFALKGKMDKREYLQVTLDPREEINEQKGSPIGELDIIQSDVFAWSDEDMPSIDPEVIVHRLNLDPNHKPVRQKRRSFNLKRYKVIEEEVEKLLKVGFIRESYYPNRLANVVMVKKPNGK</sequence>
<dbReference type="Pfam" id="PF03732">
    <property type="entry name" value="Retrotrans_gag"/>
    <property type="match status" value="1"/>
</dbReference>
<reference evidence="3 4" key="1">
    <citation type="submission" date="2024-05" db="EMBL/GenBank/DDBJ databases">
        <title>Haplotype-resolved chromosome-level genome assembly of Huyou (Citrus changshanensis).</title>
        <authorList>
            <person name="Miao C."/>
            <person name="Chen W."/>
            <person name="Wu Y."/>
            <person name="Wang L."/>
            <person name="Zhao S."/>
            <person name="Grierson D."/>
            <person name="Xu C."/>
            <person name="Chen K."/>
        </authorList>
    </citation>
    <scope>NUCLEOTIDE SEQUENCE [LARGE SCALE GENOMIC DNA]</scope>
    <source>
        <strain evidence="3">01-14</strain>
        <tissue evidence="3">Leaf</tissue>
    </source>
</reference>
<dbReference type="InterPro" id="IPR043502">
    <property type="entry name" value="DNA/RNA_pol_sf"/>
</dbReference>
<keyword evidence="4" id="KW-1185">Reference proteome</keyword>
<dbReference type="PANTHER" id="PTHR24559">
    <property type="entry name" value="TRANSPOSON TY3-I GAG-POL POLYPROTEIN"/>
    <property type="match status" value="1"/>
</dbReference>
<comment type="caution">
    <text evidence="3">The sequence shown here is derived from an EMBL/GenBank/DDBJ whole genome shotgun (WGS) entry which is preliminary data.</text>
</comment>
<protein>
    <recommendedName>
        <fullName evidence="2">Retrotransposon gag domain-containing protein</fullName>
    </recommendedName>
</protein>
<dbReference type="PANTHER" id="PTHR24559:SF430">
    <property type="entry name" value="RNA-DIRECTED DNA POLYMERASE"/>
    <property type="match status" value="1"/>
</dbReference>
<feature type="domain" description="Retrotransposon gag" evidence="2">
    <location>
        <begin position="2"/>
        <end position="75"/>
    </location>
</feature>
<dbReference type="InterPro" id="IPR005162">
    <property type="entry name" value="Retrotrans_gag_dom"/>
</dbReference>
<feature type="region of interest" description="Disordered" evidence="1">
    <location>
        <begin position="63"/>
        <end position="95"/>
    </location>
</feature>
<accession>A0AAP0MTN5</accession>
<feature type="compositionally biased region" description="Basic and acidic residues" evidence="1">
    <location>
        <begin position="63"/>
        <end position="89"/>
    </location>
</feature>
<evidence type="ECO:0000313" key="4">
    <source>
        <dbReference type="Proteomes" id="UP001428341"/>
    </source>
</evidence>
<proteinExistence type="predicted"/>
<dbReference type="Proteomes" id="UP001428341">
    <property type="component" value="Unassembled WGS sequence"/>
</dbReference>
<organism evidence="3 4">
    <name type="scientific">Citrus x changshan-huyou</name>
    <dbReference type="NCBI Taxonomy" id="2935761"/>
    <lineage>
        <taxon>Eukaryota</taxon>
        <taxon>Viridiplantae</taxon>
        <taxon>Streptophyta</taxon>
        <taxon>Embryophyta</taxon>
        <taxon>Tracheophyta</taxon>
        <taxon>Spermatophyta</taxon>
        <taxon>Magnoliopsida</taxon>
        <taxon>eudicotyledons</taxon>
        <taxon>Gunneridae</taxon>
        <taxon>Pentapetalae</taxon>
        <taxon>rosids</taxon>
        <taxon>malvids</taxon>
        <taxon>Sapindales</taxon>
        <taxon>Rutaceae</taxon>
        <taxon>Aurantioideae</taxon>
        <taxon>Citrus</taxon>
    </lineage>
</organism>
<dbReference type="AlphaFoldDB" id="A0AAP0MTN5"/>
<dbReference type="Gene3D" id="3.10.10.10">
    <property type="entry name" value="HIV Type 1 Reverse Transcriptase, subunit A, domain 1"/>
    <property type="match status" value="1"/>
</dbReference>
<gene>
    <name evidence="3" type="ORF">WN944_010209</name>
</gene>
<name>A0AAP0MTN5_9ROSI</name>